<name>A0A418N510_9FLAO</name>
<keyword evidence="1" id="KW-0812">Transmembrane</keyword>
<proteinExistence type="predicted"/>
<organism evidence="2 3">
    <name type="scientific">Flagellimonas aequoris</name>
    <dbReference type="NCBI Taxonomy" id="2306997"/>
    <lineage>
        <taxon>Bacteria</taxon>
        <taxon>Pseudomonadati</taxon>
        <taxon>Bacteroidota</taxon>
        <taxon>Flavobacteriia</taxon>
        <taxon>Flavobacteriales</taxon>
        <taxon>Flavobacteriaceae</taxon>
        <taxon>Flagellimonas</taxon>
    </lineage>
</organism>
<protein>
    <submittedName>
        <fullName evidence="2">Uncharacterized protein</fullName>
    </submittedName>
</protein>
<feature type="transmembrane region" description="Helical" evidence="1">
    <location>
        <begin position="6"/>
        <end position="30"/>
    </location>
</feature>
<gene>
    <name evidence="2" type="ORF">D2U88_17675</name>
</gene>
<evidence type="ECO:0000313" key="2">
    <source>
        <dbReference type="EMBL" id="RIV68990.1"/>
    </source>
</evidence>
<comment type="caution">
    <text evidence="2">The sequence shown here is derived from an EMBL/GenBank/DDBJ whole genome shotgun (WGS) entry which is preliminary data.</text>
</comment>
<reference evidence="2 3" key="1">
    <citation type="submission" date="2018-08" db="EMBL/GenBank/DDBJ databases">
        <title>Proposal of Muricauda 72 sp.nov. and Muricauda NH166 sp.nov., isolated from seawater.</title>
        <authorList>
            <person name="Cheng H."/>
            <person name="Wu Y.-H."/>
            <person name="Guo L.-L."/>
            <person name="Xu X.-W."/>
        </authorList>
    </citation>
    <scope>NUCLEOTIDE SEQUENCE [LARGE SCALE GENOMIC DNA]</scope>
    <source>
        <strain evidence="2 3">NH166</strain>
    </source>
</reference>
<keyword evidence="1" id="KW-1133">Transmembrane helix</keyword>
<evidence type="ECO:0000256" key="1">
    <source>
        <dbReference type="SAM" id="Phobius"/>
    </source>
</evidence>
<evidence type="ECO:0000313" key="3">
    <source>
        <dbReference type="Proteomes" id="UP000284189"/>
    </source>
</evidence>
<sequence length="65" mass="7472">MVPPVVKIFIITSRFKLGFVLILANLLMILLPFWKRLFIAACPILVMVVMLLIEKNFAESIVLRN</sequence>
<dbReference type="AlphaFoldDB" id="A0A418N510"/>
<keyword evidence="1" id="KW-0472">Membrane</keyword>
<dbReference type="Proteomes" id="UP000284189">
    <property type="component" value="Unassembled WGS sequence"/>
</dbReference>
<feature type="transmembrane region" description="Helical" evidence="1">
    <location>
        <begin position="37"/>
        <end position="53"/>
    </location>
</feature>
<dbReference type="EMBL" id="QXFJ01000030">
    <property type="protein sequence ID" value="RIV68990.1"/>
    <property type="molecule type" value="Genomic_DNA"/>
</dbReference>
<accession>A0A418N510</accession>